<feature type="transmembrane region" description="Helical" evidence="1">
    <location>
        <begin position="61"/>
        <end position="82"/>
    </location>
</feature>
<feature type="transmembrane region" description="Helical" evidence="1">
    <location>
        <begin position="138"/>
        <end position="158"/>
    </location>
</feature>
<dbReference type="InterPro" id="IPR002823">
    <property type="entry name" value="DUF112_TM"/>
</dbReference>
<gene>
    <name evidence="3" type="ORF">J2S11_000262</name>
</gene>
<evidence type="ECO:0000313" key="4">
    <source>
        <dbReference type="Proteomes" id="UP001235840"/>
    </source>
</evidence>
<dbReference type="EMBL" id="JAUSTY010000001">
    <property type="protein sequence ID" value="MDQ0164363.1"/>
    <property type="molecule type" value="Genomic_DNA"/>
</dbReference>
<feature type="transmembrane region" description="Helical" evidence="1">
    <location>
        <begin position="315"/>
        <end position="343"/>
    </location>
</feature>
<feature type="transmembrane region" description="Helical" evidence="1">
    <location>
        <begin position="20"/>
        <end position="49"/>
    </location>
</feature>
<feature type="transmembrane region" description="Helical" evidence="1">
    <location>
        <begin position="259"/>
        <end position="280"/>
    </location>
</feature>
<accession>A0ABT9VTP8</accession>
<feature type="transmembrane region" description="Helical" evidence="1">
    <location>
        <begin position="202"/>
        <end position="222"/>
    </location>
</feature>
<dbReference type="RefSeq" id="WP_307389854.1">
    <property type="nucleotide sequence ID" value="NZ_BAAADK010000009.1"/>
</dbReference>
<evidence type="ECO:0000313" key="3">
    <source>
        <dbReference type="EMBL" id="MDQ0164363.1"/>
    </source>
</evidence>
<feature type="domain" description="DUF112" evidence="2">
    <location>
        <begin position="21"/>
        <end position="439"/>
    </location>
</feature>
<feature type="transmembrane region" description="Helical" evidence="1">
    <location>
        <begin position="467"/>
        <end position="489"/>
    </location>
</feature>
<protein>
    <submittedName>
        <fullName evidence="3">Tricarboxylic transport membrane protein</fullName>
    </submittedName>
</protein>
<sequence>MIAWHDLLEGIQLFMTWQNFFLIIIGLTFGVVLGAIPGLTGSLGIAIMLPLTFNMDPLPALVFLLSIYTGGLYGGAITAILLNTPGSPAAVATTIDGYAMTKKGLAGKALGLSIGASAIGGFLGILVLLVIIQPLANIALKFGPIELFMVAIFGLTIIVSIQKAGFIKALYAGLFGILLGTVGMTSSGAVRGTFDNVYLLDGIPIIPALIGLFAVSELFFLADKNYVSNQRIKQNYKREVLTGIRASLSQKFNIIRSSAIGVFIGALPAAGSTIASIVSYSEARRFSKKSEEFGKGSEEGIVAAESANNASEGGALATMFVLGIPGSASTAMLLGAIIMQGWVPGPRLFIDHSAVLYGVIFSELVQEIFLLGIGAVLAMMASRIINVPTRVLIPLVIVFALIGSFAVRNLMFDAFLVFAFGLLGWYLRKNQFPVIAVVLGLILGPIADRELIRAMQLYQGDLFLAFFQRPISLALIIITILGIVLPIYFDKRKKRLAS</sequence>
<evidence type="ECO:0000256" key="1">
    <source>
        <dbReference type="SAM" id="Phobius"/>
    </source>
</evidence>
<dbReference type="Pfam" id="PF01970">
    <property type="entry name" value="TctA"/>
    <property type="match status" value="1"/>
</dbReference>
<dbReference type="Proteomes" id="UP001235840">
    <property type="component" value="Unassembled WGS sequence"/>
</dbReference>
<organism evidence="3 4">
    <name type="scientific">Caldalkalibacillus horti</name>
    <dbReference type="NCBI Taxonomy" id="77523"/>
    <lineage>
        <taxon>Bacteria</taxon>
        <taxon>Bacillati</taxon>
        <taxon>Bacillota</taxon>
        <taxon>Bacilli</taxon>
        <taxon>Bacillales</taxon>
        <taxon>Bacillaceae</taxon>
        <taxon>Caldalkalibacillus</taxon>
    </lineage>
</organism>
<feature type="transmembrane region" description="Helical" evidence="1">
    <location>
        <begin position="392"/>
        <end position="423"/>
    </location>
</feature>
<reference evidence="3 4" key="1">
    <citation type="submission" date="2023-07" db="EMBL/GenBank/DDBJ databases">
        <title>Genomic Encyclopedia of Type Strains, Phase IV (KMG-IV): sequencing the most valuable type-strain genomes for metagenomic binning, comparative biology and taxonomic classification.</title>
        <authorList>
            <person name="Goeker M."/>
        </authorList>
    </citation>
    <scope>NUCLEOTIDE SEQUENCE [LARGE SCALE GENOMIC DNA]</scope>
    <source>
        <strain evidence="3 4">DSM 12751</strain>
    </source>
</reference>
<keyword evidence="4" id="KW-1185">Reference proteome</keyword>
<feature type="transmembrane region" description="Helical" evidence="1">
    <location>
        <begin position="109"/>
        <end position="132"/>
    </location>
</feature>
<name>A0ABT9VTP8_9BACI</name>
<evidence type="ECO:0000259" key="2">
    <source>
        <dbReference type="Pfam" id="PF01970"/>
    </source>
</evidence>
<keyword evidence="1" id="KW-1133">Transmembrane helix</keyword>
<dbReference type="PANTHER" id="PTHR35342">
    <property type="entry name" value="TRICARBOXYLIC TRANSPORT PROTEIN"/>
    <property type="match status" value="1"/>
</dbReference>
<feature type="transmembrane region" description="Helical" evidence="1">
    <location>
        <begin position="170"/>
        <end position="190"/>
    </location>
</feature>
<comment type="caution">
    <text evidence="3">The sequence shown here is derived from an EMBL/GenBank/DDBJ whole genome shotgun (WGS) entry which is preliminary data.</text>
</comment>
<keyword evidence="1" id="KW-0472">Membrane</keyword>
<proteinExistence type="predicted"/>
<keyword evidence="1" id="KW-0812">Transmembrane</keyword>
<feature type="transmembrane region" description="Helical" evidence="1">
    <location>
        <begin position="355"/>
        <end position="380"/>
    </location>
</feature>
<feature type="transmembrane region" description="Helical" evidence="1">
    <location>
        <begin position="430"/>
        <end position="447"/>
    </location>
</feature>
<dbReference type="PANTHER" id="PTHR35342:SF5">
    <property type="entry name" value="TRICARBOXYLIC TRANSPORT PROTEIN"/>
    <property type="match status" value="1"/>
</dbReference>